<dbReference type="Proteomes" id="UP000326678">
    <property type="component" value="Chromosome Gxm1"/>
</dbReference>
<protein>
    <submittedName>
        <fullName evidence="1">Uncharacterized protein</fullName>
    </submittedName>
</protein>
<dbReference type="EMBL" id="CP045226">
    <property type="protein sequence ID" value="QFS47536.1"/>
    <property type="molecule type" value="Genomic_DNA"/>
</dbReference>
<gene>
    <name evidence="1" type="ORF">GXM_05028</name>
</gene>
<proteinExistence type="predicted"/>
<evidence type="ECO:0000313" key="2">
    <source>
        <dbReference type="Proteomes" id="UP000326678"/>
    </source>
</evidence>
<reference evidence="1 2" key="1">
    <citation type="submission" date="2019-10" db="EMBL/GenBank/DDBJ databases">
        <title>Genomic and transcriptomic insights into the perfect genentic adaptation of a filamentous nitrogen-fixing cyanobacterium to rice fields.</title>
        <authorList>
            <person name="Chen Z."/>
        </authorList>
    </citation>
    <scope>NUCLEOTIDE SEQUENCE [LARGE SCALE GENOMIC DNA]</scope>
    <source>
        <strain evidence="1">CCNUC1</strain>
    </source>
</reference>
<evidence type="ECO:0000313" key="1">
    <source>
        <dbReference type="EMBL" id="QFS47536.1"/>
    </source>
</evidence>
<dbReference type="KEGG" id="nsh:GXM_05028"/>
<accession>A0A5P8W5I2</accession>
<name>A0A5P8W5I2_9NOSO</name>
<keyword evidence="2" id="KW-1185">Reference proteome</keyword>
<sequence>MLPRSQPPGWECILRGSTSRQATGGGAGVAKRKVSIFYY</sequence>
<organism evidence="1 2">
    <name type="scientific">Nostoc sphaeroides CCNUC1</name>
    <dbReference type="NCBI Taxonomy" id="2653204"/>
    <lineage>
        <taxon>Bacteria</taxon>
        <taxon>Bacillati</taxon>
        <taxon>Cyanobacteriota</taxon>
        <taxon>Cyanophyceae</taxon>
        <taxon>Nostocales</taxon>
        <taxon>Nostocaceae</taxon>
        <taxon>Nostoc</taxon>
    </lineage>
</organism>
<dbReference type="AlphaFoldDB" id="A0A5P8W5I2"/>